<accession>A0AAV1LMK9</accession>
<dbReference type="EMBL" id="CAVLGL010000092">
    <property type="protein sequence ID" value="CAK1595342.1"/>
    <property type="molecule type" value="Genomic_DNA"/>
</dbReference>
<sequence length="132" mass="14843">MLSNRKAKIELFQTSIESATTRGCAQGGVLSPLLWNLAVDQLLYKMADIRIDTLGYADDLVIVVRGFCQSILSSIIQRVLNTINNRCRDNSLSGNADTTVIMPFTNKRRLDKLVQKLMVKKYHSPLKLSTWA</sequence>
<reference evidence="2 3" key="1">
    <citation type="submission" date="2023-11" db="EMBL/GenBank/DDBJ databases">
        <authorList>
            <person name="Hedman E."/>
            <person name="Englund M."/>
            <person name="Stromberg M."/>
            <person name="Nyberg Akerstrom W."/>
            <person name="Nylinder S."/>
            <person name="Jareborg N."/>
            <person name="Kallberg Y."/>
            <person name="Kronander E."/>
        </authorList>
    </citation>
    <scope>NUCLEOTIDE SEQUENCE [LARGE SCALE GENOMIC DNA]</scope>
</reference>
<dbReference type="InterPro" id="IPR043502">
    <property type="entry name" value="DNA/RNA_pol_sf"/>
</dbReference>
<evidence type="ECO:0000313" key="3">
    <source>
        <dbReference type="Proteomes" id="UP001314205"/>
    </source>
</evidence>
<comment type="caution">
    <text evidence="2">The sequence shown here is derived from an EMBL/GenBank/DDBJ whole genome shotgun (WGS) entry which is preliminary data.</text>
</comment>
<evidence type="ECO:0000313" key="2">
    <source>
        <dbReference type="EMBL" id="CAK1595342.1"/>
    </source>
</evidence>
<dbReference type="Proteomes" id="UP001314205">
    <property type="component" value="Unassembled WGS sequence"/>
</dbReference>
<dbReference type="InterPro" id="IPR000477">
    <property type="entry name" value="RT_dom"/>
</dbReference>
<dbReference type="PROSITE" id="PS50878">
    <property type="entry name" value="RT_POL"/>
    <property type="match status" value="1"/>
</dbReference>
<proteinExistence type="predicted"/>
<organism evidence="2 3">
    <name type="scientific">Parnassius mnemosyne</name>
    <name type="common">clouded apollo</name>
    <dbReference type="NCBI Taxonomy" id="213953"/>
    <lineage>
        <taxon>Eukaryota</taxon>
        <taxon>Metazoa</taxon>
        <taxon>Ecdysozoa</taxon>
        <taxon>Arthropoda</taxon>
        <taxon>Hexapoda</taxon>
        <taxon>Insecta</taxon>
        <taxon>Pterygota</taxon>
        <taxon>Neoptera</taxon>
        <taxon>Endopterygota</taxon>
        <taxon>Lepidoptera</taxon>
        <taxon>Glossata</taxon>
        <taxon>Ditrysia</taxon>
        <taxon>Papilionoidea</taxon>
        <taxon>Papilionidae</taxon>
        <taxon>Parnassiinae</taxon>
        <taxon>Parnassini</taxon>
        <taxon>Parnassius</taxon>
        <taxon>Driopa</taxon>
    </lineage>
</organism>
<evidence type="ECO:0000259" key="1">
    <source>
        <dbReference type="PROSITE" id="PS50878"/>
    </source>
</evidence>
<dbReference type="AlphaFoldDB" id="A0AAV1LMK9"/>
<dbReference type="SUPFAM" id="SSF56672">
    <property type="entry name" value="DNA/RNA polymerases"/>
    <property type="match status" value="1"/>
</dbReference>
<dbReference type="Pfam" id="PF00078">
    <property type="entry name" value="RVT_1"/>
    <property type="match status" value="1"/>
</dbReference>
<feature type="domain" description="Reverse transcriptase" evidence="1">
    <location>
        <begin position="1"/>
        <end position="132"/>
    </location>
</feature>
<gene>
    <name evidence="2" type="ORF">PARMNEM_LOCUS14839</name>
</gene>
<keyword evidence="3" id="KW-1185">Reference proteome</keyword>
<protein>
    <recommendedName>
        <fullName evidence="1">Reverse transcriptase domain-containing protein</fullName>
    </recommendedName>
</protein>
<dbReference type="GO" id="GO:0071897">
    <property type="term" value="P:DNA biosynthetic process"/>
    <property type="evidence" value="ECO:0007669"/>
    <property type="project" value="UniProtKB-ARBA"/>
</dbReference>
<name>A0AAV1LMK9_9NEOP</name>